<dbReference type="PROSITE" id="PS51118">
    <property type="entry name" value="HTH_HXLR"/>
    <property type="match status" value="1"/>
</dbReference>
<name>A0ABP8DWQ8_9MICO</name>
<dbReference type="EMBL" id="BAABAU010000001">
    <property type="protein sequence ID" value="GAA4264408.1"/>
    <property type="molecule type" value="Genomic_DNA"/>
</dbReference>
<evidence type="ECO:0000256" key="2">
    <source>
        <dbReference type="ARBA" id="ARBA00023125"/>
    </source>
</evidence>
<reference evidence="6" key="1">
    <citation type="journal article" date="2019" name="Int. J. Syst. Evol. Microbiol.">
        <title>The Global Catalogue of Microorganisms (GCM) 10K type strain sequencing project: providing services to taxonomists for standard genome sequencing and annotation.</title>
        <authorList>
            <consortium name="The Broad Institute Genomics Platform"/>
            <consortium name="The Broad Institute Genome Sequencing Center for Infectious Disease"/>
            <person name="Wu L."/>
            <person name="Ma J."/>
        </authorList>
    </citation>
    <scope>NUCLEOTIDE SEQUENCE [LARGE SCALE GENOMIC DNA]</scope>
    <source>
        <strain evidence="6">JCM 17442</strain>
    </source>
</reference>
<dbReference type="InterPro" id="IPR036390">
    <property type="entry name" value="WH_DNA-bd_sf"/>
</dbReference>
<dbReference type="SUPFAM" id="SSF46785">
    <property type="entry name" value="Winged helix' DNA-binding domain"/>
    <property type="match status" value="1"/>
</dbReference>
<dbReference type="InterPro" id="IPR002577">
    <property type="entry name" value="HTH_HxlR"/>
</dbReference>
<keyword evidence="1" id="KW-0805">Transcription regulation</keyword>
<evidence type="ECO:0000259" key="4">
    <source>
        <dbReference type="PROSITE" id="PS51118"/>
    </source>
</evidence>
<proteinExistence type="predicted"/>
<dbReference type="Proteomes" id="UP001501594">
    <property type="component" value="Unassembled WGS sequence"/>
</dbReference>
<evidence type="ECO:0000313" key="6">
    <source>
        <dbReference type="Proteomes" id="UP001501594"/>
    </source>
</evidence>
<feature type="domain" description="HTH hxlR-type" evidence="4">
    <location>
        <begin position="6"/>
        <end position="110"/>
    </location>
</feature>
<evidence type="ECO:0000256" key="3">
    <source>
        <dbReference type="ARBA" id="ARBA00023163"/>
    </source>
</evidence>
<gene>
    <name evidence="5" type="ORF">GCM10022256_00200</name>
</gene>
<sequence>MPSRPCPDPACGIARSLDVLGERWALLIVRDAMLGRTRFSEFRSHLGVSPDILAARLASLVDFGVLTRETYREPGEREREEYLLTDAGRALAPVLSALGSWGLEHRPVDAGSRITFTDPDSGAPVRLAFLAPDGREVAPGALRVTRSEQPA</sequence>
<keyword evidence="2" id="KW-0238">DNA-binding</keyword>
<keyword evidence="6" id="KW-1185">Reference proteome</keyword>
<dbReference type="Pfam" id="PF01638">
    <property type="entry name" value="HxlR"/>
    <property type="match status" value="1"/>
</dbReference>
<evidence type="ECO:0000256" key="1">
    <source>
        <dbReference type="ARBA" id="ARBA00023015"/>
    </source>
</evidence>
<dbReference type="InterPro" id="IPR036388">
    <property type="entry name" value="WH-like_DNA-bd_sf"/>
</dbReference>
<dbReference type="Gene3D" id="1.10.10.10">
    <property type="entry name" value="Winged helix-like DNA-binding domain superfamily/Winged helix DNA-binding domain"/>
    <property type="match status" value="1"/>
</dbReference>
<protein>
    <submittedName>
        <fullName evidence="5">Helix-turn-helix domain-containing protein</fullName>
    </submittedName>
</protein>
<dbReference type="PANTHER" id="PTHR33204:SF18">
    <property type="entry name" value="TRANSCRIPTIONAL REGULATORY PROTEIN"/>
    <property type="match status" value="1"/>
</dbReference>
<dbReference type="RefSeq" id="WP_344793008.1">
    <property type="nucleotide sequence ID" value="NZ_BAABAU010000001.1"/>
</dbReference>
<organism evidence="5 6">
    <name type="scientific">Frondihabitans peucedani</name>
    <dbReference type="NCBI Taxonomy" id="598626"/>
    <lineage>
        <taxon>Bacteria</taxon>
        <taxon>Bacillati</taxon>
        <taxon>Actinomycetota</taxon>
        <taxon>Actinomycetes</taxon>
        <taxon>Micrococcales</taxon>
        <taxon>Microbacteriaceae</taxon>
        <taxon>Frondihabitans</taxon>
    </lineage>
</organism>
<accession>A0ABP8DWQ8</accession>
<keyword evidence="3" id="KW-0804">Transcription</keyword>
<dbReference type="PANTHER" id="PTHR33204">
    <property type="entry name" value="TRANSCRIPTIONAL REGULATOR, MARR FAMILY"/>
    <property type="match status" value="1"/>
</dbReference>
<comment type="caution">
    <text evidence="5">The sequence shown here is derived from an EMBL/GenBank/DDBJ whole genome shotgun (WGS) entry which is preliminary data.</text>
</comment>
<evidence type="ECO:0000313" key="5">
    <source>
        <dbReference type="EMBL" id="GAA4264408.1"/>
    </source>
</evidence>